<dbReference type="Proteomes" id="UP001519287">
    <property type="component" value="Unassembled WGS sequence"/>
</dbReference>
<gene>
    <name evidence="1" type="ORF">J2Z66_002467</name>
</gene>
<accession>A0ABS4ITF3</accession>
<keyword evidence="2" id="KW-1185">Reference proteome</keyword>
<protein>
    <submittedName>
        <fullName evidence="1">Uncharacterized protein</fullName>
    </submittedName>
</protein>
<evidence type="ECO:0000313" key="2">
    <source>
        <dbReference type="Proteomes" id="UP001519287"/>
    </source>
</evidence>
<reference evidence="1 2" key="1">
    <citation type="submission" date="2021-03" db="EMBL/GenBank/DDBJ databases">
        <title>Genomic Encyclopedia of Type Strains, Phase IV (KMG-IV): sequencing the most valuable type-strain genomes for metagenomic binning, comparative biology and taxonomic classification.</title>
        <authorList>
            <person name="Goeker M."/>
        </authorList>
    </citation>
    <scope>NUCLEOTIDE SEQUENCE [LARGE SCALE GENOMIC DNA]</scope>
    <source>
        <strain evidence="1 2">DSM 26048</strain>
    </source>
</reference>
<organism evidence="1 2">
    <name type="scientific">Paenibacillus eucommiae</name>
    <dbReference type="NCBI Taxonomy" id="1355755"/>
    <lineage>
        <taxon>Bacteria</taxon>
        <taxon>Bacillati</taxon>
        <taxon>Bacillota</taxon>
        <taxon>Bacilli</taxon>
        <taxon>Bacillales</taxon>
        <taxon>Paenibacillaceae</taxon>
        <taxon>Paenibacillus</taxon>
    </lineage>
</organism>
<proteinExistence type="predicted"/>
<sequence length="83" mass="9142">MQIGMNWGTAGRRSLSCELGGLSCRRKSKRAREELGQGQGLEQGKCRGKAREELGIELGKLGKSKARAGYRDFLDIVPLYQEG</sequence>
<comment type="caution">
    <text evidence="1">The sequence shown here is derived from an EMBL/GenBank/DDBJ whole genome shotgun (WGS) entry which is preliminary data.</text>
</comment>
<name>A0ABS4ITF3_9BACL</name>
<evidence type="ECO:0000313" key="1">
    <source>
        <dbReference type="EMBL" id="MBP1990861.1"/>
    </source>
</evidence>
<dbReference type="EMBL" id="JAGGLB010000006">
    <property type="protein sequence ID" value="MBP1990861.1"/>
    <property type="molecule type" value="Genomic_DNA"/>
</dbReference>